<dbReference type="GO" id="GO:0004867">
    <property type="term" value="F:serine-type endopeptidase inhibitor activity"/>
    <property type="evidence" value="ECO:0007669"/>
    <property type="project" value="InterPro"/>
</dbReference>
<dbReference type="Gene3D" id="4.10.410.10">
    <property type="entry name" value="Pancreatic trypsin inhibitor Kunitz domain"/>
    <property type="match status" value="1"/>
</dbReference>
<proteinExistence type="evidence at transcript level"/>
<dbReference type="PROSITE" id="PS50279">
    <property type="entry name" value="BPTI_KUNITZ_2"/>
    <property type="match status" value="1"/>
</dbReference>
<dbReference type="InterPro" id="IPR002223">
    <property type="entry name" value="Kunitz_BPTI"/>
</dbReference>
<dbReference type="Pfam" id="PF00014">
    <property type="entry name" value="Kunitz_BPTI"/>
    <property type="match status" value="1"/>
</dbReference>
<protein>
    <submittedName>
        <fullName evidence="3">Putative monolaris</fullName>
    </submittedName>
</protein>
<dbReference type="SMART" id="SM00131">
    <property type="entry name" value="KU"/>
    <property type="match status" value="1"/>
</dbReference>
<feature type="chain" id="PRO_5003981881" evidence="1">
    <location>
        <begin position="22"/>
        <end position="94"/>
    </location>
</feature>
<dbReference type="EMBL" id="GACK01000699">
    <property type="protein sequence ID" value="JAA64335.1"/>
    <property type="molecule type" value="mRNA"/>
</dbReference>
<evidence type="ECO:0000259" key="2">
    <source>
        <dbReference type="PROSITE" id="PS50279"/>
    </source>
</evidence>
<dbReference type="SUPFAM" id="SSF57362">
    <property type="entry name" value="BPTI-like"/>
    <property type="match status" value="1"/>
</dbReference>
<dbReference type="AlphaFoldDB" id="L7MK20"/>
<keyword evidence="1" id="KW-0732">Signal</keyword>
<feature type="signal peptide" evidence="1">
    <location>
        <begin position="1"/>
        <end position="21"/>
    </location>
</feature>
<feature type="non-terminal residue" evidence="3">
    <location>
        <position position="94"/>
    </location>
</feature>
<evidence type="ECO:0000313" key="3">
    <source>
        <dbReference type="EMBL" id="JAA64335.1"/>
    </source>
</evidence>
<dbReference type="InterPro" id="IPR036880">
    <property type="entry name" value="Kunitz_BPTI_sf"/>
</dbReference>
<reference evidence="3" key="2">
    <citation type="journal article" date="2015" name="J. Proteomics">
        <title>Sexual differences in the sialomes of the zebra tick, Rhipicephalus pulchellus.</title>
        <authorList>
            <person name="Tan A.W."/>
            <person name="Francischetti I.M."/>
            <person name="Slovak M."/>
            <person name="Kini R.M."/>
            <person name="Ribeiro J.M."/>
        </authorList>
    </citation>
    <scope>NUCLEOTIDE SEQUENCE</scope>
    <source>
        <tissue evidence="3">Salivary gland</tissue>
    </source>
</reference>
<organism evidence="3">
    <name type="scientific">Rhipicephalus pulchellus</name>
    <name type="common">Yellow backed tick</name>
    <name type="synonym">Dermacentor pulchellus</name>
    <dbReference type="NCBI Taxonomy" id="72859"/>
    <lineage>
        <taxon>Eukaryota</taxon>
        <taxon>Metazoa</taxon>
        <taxon>Ecdysozoa</taxon>
        <taxon>Arthropoda</taxon>
        <taxon>Chelicerata</taxon>
        <taxon>Arachnida</taxon>
        <taxon>Acari</taxon>
        <taxon>Parasitiformes</taxon>
        <taxon>Ixodida</taxon>
        <taxon>Ixodoidea</taxon>
        <taxon>Ixodidae</taxon>
        <taxon>Rhipicephalinae</taxon>
        <taxon>Rhipicephalus</taxon>
        <taxon>Rhipicephalus</taxon>
    </lineage>
</organism>
<accession>L7MK20</accession>
<feature type="domain" description="BPTI/Kunitz inhibitor" evidence="2">
    <location>
        <begin position="29"/>
        <end position="82"/>
    </location>
</feature>
<name>L7MK20_RHIPC</name>
<evidence type="ECO:0000256" key="1">
    <source>
        <dbReference type="SAM" id="SignalP"/>
    </source>
</evidence>
<sequence length="94" mass="11199">MQLCNLAALFAMWFELHKVQGYISEKDLCIRPPWNTVCSFGNQYQLMWFYNNNTQTCTKFHHGPCALRMNAFPTCEECVRRCQRDPLDMDWVIK</sequence>
<reference evidence="3" key="1">
    <citation type="submission" date="2012-11" db="EMBL/GenBank/DDBJ databases">
        <authorList>
            <person name="Lucero-Rivera Y.E."/>
            <person name="Tovar-Ramirez D."/>
        </authorList>
    </citation>
    <scope>NUCLEOTIDE SEQUENCE</scope>
    <source>
        <tissue evidence="3">Salivary gland</tissue>
    </source>
</reference>